<feature type="chain" id="PRO_5040205751" evidence="2">
    <location>
        <begin position="19"/>
        <end position="219"/>
    </location>
</feature>
<gene>
    <name evidence="3" type="ORF">CKM354_000894400</name>
</gene>
<comment type="caution">
    <text evidence="3">The sequence shown here is derived from an EMBL/GenBank/DDBJ whole genome shotgun (WGS) entry which is preliminary data.</text>
</comment>
<evidence type="ECO:0000313" key="4">
    <source>
        <dbReference type="Proteomes" id="UP000825890"/>
    </source>
</evidence>
<dbReference type="Proteomes" id="UP000825890">
    <property type="component" value="Unassembled WGS sequence"/>
</dbReference>
<dbReference type="AlphaFoldDB" id="A0A9P3CM82"/>
<accession>A0A9P3CM82</accession>
<protein>
    <submittedName>
        <fullName evidence="3">Uncharacterized protein</fullName>
    </submittedName>
</protein>
<dbReference type="GeneID" id="68294519"/>
<feature type="signal peptide" evidence="2">
    <location>
        <begin position="1"/>
        <end position="18"/>
    </location>
</feature>
<keyword evidence="2" id="KW-0732">Signal</keyword>
<evidence type="ECO:0000256" key="2">
    <source>
        <dbReference type="SAM" id="SignalP"/>
    </source>
</evidence>
<reference evidence="3 4" key="1">
    <citation type="submission" date="2021-01" db="EMBL/GenBank/DDBJ databases">
        <title>Cercospora kikuchii MAFF 305040 whole genome shotgun sequence.</title>
        <authorList>
            <person name="Kashiwa T."/>
            <person name="Suzuki T."/>
        </authorList>
    </citation>
    <scope>NUCLEOTIDE SEQUENCE [LARGE SCALE GENOMIC DNA]</scope>
    <source>
        <strain evidence="3 4">MAFF 305040</strain>
    </source>
</reference>
<dbReference type="OrthoDB" id="3650640at2759"/>
<name>A0A9P3CM82_9PEZI</name>
<dbReference type="RefSeq" id="XP_044660279.1">
    <property type="nucleotide sequence ID" value="XM_044804344.1"/>
</dbReference>
<dbReference type="EMBL" id="BOLY01000005">
    <property type="protein sequence ID" value="GIZ45792.1"/>
    <property type="molecule type" value="Genomic_DNA"/>
</dbReference>
<feature type="region of interest" description="Disordered" evidence="1">
    <location>
        <begin position="171"/>
        <end position="219"/>
    </location>
</feature>
<evidence type="ECO:0000313" key="3">
    <source>
        <dbReference type="EMBL" id="GIZ45792.1"/>
    </source>
</evidence>
<proteinExistence type="predicted"/>
<organism evidence="3 4">
    <name type="scientific">Cercospora kikuchii</name>
    <dbReference type="NCBI Taxonomy" id="84275"/>
    <lineage>
        <taxon>Eukaryota</taxon>
        <taxon>Fungi</taxon>
        <taxon>Dikarya</taxon>
        <taxon>Ascomycota</taxon>
        <taxon>Pezizomycotina</taxon>
        <taxon>Dothideomycetes</taxon>
        <taxon>Dothideomycetidae</taxon>
        <taxon>Mycosphaerellales</taxon>
        <taxon>Mycosphaerellaceae</taxon>
        <taxon>Cercospora</taxon>
    </lineage>
</organism>
<feature type="compositionally biased region" description="Acidic residues" evidence="1">
    <location>
        <begin position="200"/>
        <end position="210"/>
    </location>
</feature>
<sequence length="219" mass="23201">MGYIRCFFAALTASGAYAQGAVPVGSSPVPQGNTIIISAPAGSPAPSPNPRLPPLLGRAVTPQCPADVVGCGQNVTETITDHPKTTYVTDKVTHIVQNTVTETNVVVTVSVTTKYNTTEGVCSTVIHVPYPVDAIVTVTQNVTSTQWWLEQTTSTRTETLTVNATSTDACYIPKKTPGGSSSTTTTTRLPPPDASPEPDREQDEDDDEEDNTRFPHDGI</sequence>
<evidence type="ECO:0000256" key="1">
    <source>
        <dbReference type="SAM" id="MobiDB-lite"/>
    </source>
</evidence>
<feature type="compositionally biased region" description="Low complexity" evidence="1">
    <location>
        <begin position="173"/>
        <end position="187"/>
    </location>
</feature>
<keyword evidence="4" id="KW-1185">Reference proteome</keyword>